<dbReference type="SUPFAM" id="SSF47473">
    <property type="entry name" value="EF-hand"/>
    <property type="match status" value="1"/>
</dbReference>
<dbReference type="PANTHER" id="PTHR23048:SF59">
    <property type="entry name" value="EF-HAND SUPERFAMILY PROTEIN"/>
    <property type="match status" value="1"/>
</dbReference>
<dbReference type="Gene3D" id="1.10.238.10">
    <property type="entry name" value="EF-hand"/>
    <property type="match status" value="2"/>
</dbReference>
<dbReference type="PANTHER" id="PTHR23048">
    <property type="entry name" value="MYOSIN LIGHT CHAIN 1, 3"/>
    <property type="match status" value="1"/>
</dbReference>
<dbReference type="Proteomes" id="UP001634393">
    <property type="component" value="Unassembled WGS sequence"/>
</dbReference>
<feature type="domain" description="EF-hand" evidence="5">
    <location>
        <begin position="25"/>
        <end position="60"/>
    </location>
</feature>
<comment type="caution">
    <text evidence="6">The sequence shown here is derived from an EMBL/GenBank/DDBJ whole genome shotgun (WGS) entry which is preliminary data.</text>
</comment>
<dbReference type="AlphaFoldDB" id="A0ABD3S7Z0"/>
<dbReference type="CDD" id="cd00051">
    <property type="entry name" value="EFh"/>
    <property type="match status" value="1"/>
</dbReference>
<proteinExistence type="inferred from homology"/>
<evidence type="ECO:0000256" key="2">
    <source>
        <dbReference type="ARBA" id="ARBA00022481"/>
    </source>
</evidence>
<dbReference type="SMART" id="SM00054">
    <property type="entry name" value="EFh"/>
    <property type="match status" value="4"/>
</dbReference>
<feature type="domain" description="EF-hand" evidence="5">
    <location>
        <begin position="134"/>
        <end position="169"/>
    </location>
</feature>
<keyword evidence="2" id="KW-0488">Methylation</keyword>
<keyword evidence="4" id="KW-0106">Calcium</keyword>
<dbReference type="Pfam" id="PF13499">
    <property type="entry name" value="EF-hand_7"/>
    <property type="match status" value="2"/>
</dbReference>
<evidence type="ECO:0000259" key="5">
    <source>
        <dbReference type="PROSITE" id="PS50222"/>
    </source>
</evidence>
<comment type="similarity">
    <text evidence="1">Belongs to the calmodulin family.</text>
</comment>
<dbReference type="PROSITE" id="PS50222">
    <property type="entry name" value="EF_HAND_2"/>
    <property type="match status" value="4"/>
</dbReference>
<evidence type="ECO:0000313" key="7">
    <source>
        <dbReference type="Proteomes" id="UP001634393"/>
    </source>
</evidence>
<dbReference type="InterPro" id="IPR011992">
    <property type="entry name" value="EF-hand-dom_pair"/>
</dbReference>
<evidence type="ECO:0000256" key="3">
    <source>
        <dbReference type="ARBA" id="ARBA00022737"/>
    </source>
</evidence>
<protein>
    <recommendedName>
        <fullName evidence="5">EF-hand domain-containing protein</fullName>
    </recommendedName>
</protein>
<reference evidence="6 7" key="1">
    <citation type="submission" date="2024-12" db="EMBL/GenBank/DDBJ databases">
        <title>The unique morphological basis and parallel evolutionary history of personate flowers in Penstemon.</title>
        <authorList>
            <person name="Depatie T.H."/>
            <person name="Wessinger C.A."/>
        </authorList>
    </citation>
    <scope>NUCLEOTIDE SEQUENCE [LARGE SCALE GENOMIC DNA]</scope>
    <source>
        <strain evidence="6">WTNN_2</strain>
        <tissue evidence="6">Leaf</tissue>
    </source>
</reference>
<dbReference type="EMBL" id="JBJXBP010000007">
    <property type="protein sequence ID" value="KAL3820625.1"/>
    <property type="molecule type" value="Genomic_DNA"/>
</dbReference>
<dbReference type="FunFam" id="1.10.238.10:FF:000003">
    <property type="entry name" value="Calmodulin A"/>
    <property type="match status" value="1"/>
</dbReference>
<dbReference type="PROSITE" id="PS00018">
    <property type="entry name" value="EF_HAND_1"/>
    <property type="match status" value="2"/>
</dbReference>
<dbReference type="InterPro" id="IPR050230">
    <property type="entry name" value="CALM/Myosin/TropC-like"/>
</dbReference>
<evidence type="ECO:0000313" key="6">
    <source>
        <dbReference type="EMBL" id="KAL3820625.1"/>
    </source>
</evidence>
<accession>A0ABD3S7Z0</accession>
<feature type="domain" description="EF-hand" evidence="5">
    <location>
        <begin position="98"/>
        <end position="133"/>
    </location>
</feature>
<dbReference type="InterPro" id="IPR018247">
    <property type="entry name" value="EF_Hand_1_Ca_BS"/>
</dbReference>
<feature type="domain" description="EF-hand" evidence="5">
    <location>
        <begin position="61"/>
        <end position="96"/>
    </location>
</feature>
<gene>
    <name evidence="6" type="ORF">ACJIZ3_006530</name>
</gene>
<evidence type="ECO:0000256" key="1">
    <source>
        <dbReference type="ARBA" id="ARBA00009763"/>
    </source>
</evidence>
<name>A0ABD3S7Z0_9LAMI</name>
<dbReference type="InterPro" id="IPR002048">
    <property type="entry name" value="EF_hand_dom"/>
</dbReference>
<evidence type="ECO:0000256" key="4">
    <source>
        <dbReference type="ARBA" id="ARBA00022837"/>
    </source>
</evidence>
<keyword evidence="7" id="KW-1185">Reference proteome</keyword>
<keyword evidence="3" id="KW-0677">Repeat</keyword>
<organism evidence="6 7">
    <name type="scientific">Penstemon smallii</name>
    <dbReference type="NCBI Taxonomy" id="265156"/>
    <lineage>
        <taxon>Eukaryota</taxon>
        <taxon>Viridiplantae</taxon>
        <taxon>Streptophyta</taxon>
        <taxon>Embryophyta</taxon>
        <taxon>Tracheophyta</taxon>
        <taxon>Spermatophyta</taxon>
        <taxon>Magnoliopsida</taxon>
        <taxon>eudicotyledons</taxon>
        <taxon>Gunneridae</taxon>
        <taxon>Pentapetalae</taxon>
        <taxon>asterids</taxon>
        <taxon>lamiids</taxon>
        <taxon>Lamiales</taxon>
        <taxon>Plantaginaceae</taxon>
        <taxon>Cheloneae</taxon>
        <taxon>Penstemon</taxon>
    </lineage>
</organism>
<sequence>MGRVTVPYPNGSGKPRGRRYALTEQKMQEIKEDFQRSVTDGSGSIDFQALNSATRDLGLEISEEEINQILAELNQDGTGGIEFDKFFNIITSKFVEMEAREELLMAFRIIDQDKNGKVSAADIQRIAKELGINFTEIEIQDMVDEADRDRDGEVSADEFMRMMRRTSFGY</sequence>